<dbReference type="Gene3D" id="1.10.400.20">
    <property type="entry name" value="putative tagatose 6-phosphate kinase domain like"/>
    <property type="match status" value="1"/>
</dbReference>
<dbReference type="GO" id="GO:0009401">
    <property type="term" value="P:phosphoenolpyruvate-dependent sugar phosphotransferase system"/>
    <property type="evidence" value="ECO:0007669"/>
    <property type="project" value="TreeGrafter"/>
</dbReference>
<dbReference type="PIRSF" id="PIRSF009264">
    <property type="entry name" value="TagBP_ald_AgaZ"/>
    <property type="match status" value="1"/>
</dbReference>
<evidence type="ECO:0000256" key="1">
    <source>
        <dbReference type="ARBA" id="ARBA00005007"/>
    </source>
</evidence>
<dbReference type="Proteomes" id="UP000186364">
    <property type="component" value="Unassembled WGS sequence"/>
</dbReference>
<comment type="pathway">
    <text evidence="1">Carbohydrate metabolism.</text>
</comment>
<dbReference type="GO" id="GO:0005975">
    <property type="term" value="P:carbohydrate metabolic process"/>
    <property type="evidence" value="ECO:0007669"/>
    <property type="project" value="InterPro"/>
</dbReference>
<dbReference type="EMBL" id="MKIP01000025">
    <property type="protein sequence ID" value="OLP62449.1"/>
    <property type="molecule type" value="Genomic_DNA"/>
</dbReference>
<dbReference type="InterPro" id="IPR050303">
    <property type="entry name" value="GatZ_KbaZ_carbometab"/>
</dbReference>
<reference evidence="2 3" key="1">
    <citation type="submission" date="2016-09" db="EMBL/GenBank/DDBJ databases">
        <title>Rhizobium sp. nov., a novel species isolated from the rice rhizosphere.</title>
        <authorList>
            <person name="Zhao J."/>
            <person name="Zhang X."/>
        </authorList>
    </citation>
    <scope>NUCLEOTIDE SEQUENCE [LARGE SCALE GENOMIC DNA]</scope>
    <source>
        <strain evidence="2 3">1.7048</strain>
    </source>
</reference>
<comment type="caution">
    <text evidence="2">The sequence shown here is derived from an EMBL/GenBank/DDBJ whole genome shotgun (WGS) entry which is preliminary data.</text>
</comment>
<dbReference type="InterPro" id="IPR013785">
    <property type="entry name" value="Aldolase_TIM"/>
</dbReference>
<dbReference type="OrthoDB" id="1672942at2"/>
<dbReference type="Gene3D" id="3.20.20.70">
    <property type="entry name" value="Aldolase class I"/>
    <property type="match status" value="1"/>
</dbReference>
<dbReference type="InterPro" id="IPR012062">
    <property type="entry name" value="GatZ/KbaZ-like"/>
</dbReference>
<dbReference type="Pfam" id="PF08013">
    <property type="entry name" value="GatZ_KbaZ-like"/>
    <property type="match status" value="1"/>
</dbReference>
<accession>A0A1Q9B361</accession>
<dbReference type="SUPFAM" id="SSF51569">
    <property type="entry name" value="Aldolase"/>
    <property type="match status" value="1"/>
</dbReference>
<dbReference type="PANTHER" id="PTHR32502:SF2">
    <property type="entry name" value="D-TAGATOSE-1,6-BISPHOSPHATE ALDOLASE SUBUNIT KBAZ"/>
    <property type="match status" value="1"/>
</dbReference>
<dbReference type="NCBIfam" id="TIGR02810">
    <property type="entry name" value="agaZ_gatZ"/>
    <property type="match status" value="1"/>
</dbReference>
<dbReference type="GO" id="GO:0005886">
    <property type="term" value="C:plasma membrane"/>
    <property type="evidence" value="ECO:0007669"/>
    <property type="project" value="TreeGrafter"/>
</dbReference>
<proteinExistence type="predicted"/>
<evidence type="ECO:0000313" key="2">
    <source>
        <dbReference type="EMBL" id="OLP62449.1"/>
    </source>
</evidence>
<organism evidence="2 3">
    <name type="scientific">Xaviernesmea oryzae</name>
    <dbReference type="NCBI Taxonomy" id="464029"/>
    <lineage>
        <taxon>Bacteria</taxon>
        <taxon>Pseudomonadati</taxon>
        <taxon>Pseudomonadota</taxon>
        <taxon>Alphaproteobacteria</taxon>
        <taxon>Hyphomicrobiales</taxon>
        <taxon>Rhizobiaceae</taxon>
        <taxon>Rhizobium/Agrobacterium group</taxon>
        <taxon>Xaviernesmea</taxon>
    </lineage>
</organism>
<sequence length="427" mass="45492">MSSLLSDLASARSAGMPFGITSVCSAHPVVLRAAIRRARLDGQPVLIEATCNQVNHLGGYTGMTPADFVRFVETIAEEEGLGRDRILFGGDHLGPNPWRKEPADSALQKAAAMVEAYVKAGFSKIHLDASMGCAGEPAALDDDTIARRAAALAAIAEKAAREAGLPMPLYILGTEVPVPGGADHVLDVVEPTAPEAAEATIAIHKTIFEEAGLAEAFARVIAFVVQPGVEFGSDNVVAYQPDKAAALSAVLTRQPQLVFEAHSTDYQTDAALAALVRDGYPILKVGPGLTFAYREALYALDMIAGELVRDYGDRPLASAMEALMCAEPADWQAHYHGTDAQLRLQRHYSYSDRIRYYWNRPDAESAVARLIGALNGVVIPEPLLRQYLGGLPLAAIAGQPAKEILITAVDQVLASYARATAAHSISR</sequence>
<dbReference type="PANTHER" id="PTHR32502">
    <property type="entry name" value="N-ACETYLGALACTOSAMINE PERMEASE II COMPONENT-RELATED"/>
    <property type="match status" value="1"/>
</dbReference>
<dbReference type="AlphaFoldDB" id="A0A1Q9B361"/>
<dbReference type="RefSeq" id="WP_075625560.1">
    <property type="nucleotide sequence ID" value="NZ_FOAM01000021.1"/>
</dbReference>
<name>A0A1Q9B361_9HYPH</name>
<evidence type="ECO:0000313" key="3">
    <source>
        <dbReference type="Proteomes" id="UP000186364"/>
    </source>
</evidence>
<gene>
    <name evidence="2" type="ORF">BJF93_22575</name>
</gene>
<keyword evidence="3" id="KW-1185">Reference proteome</keyword>
<protein>
    <submittedName>
        <fullName evidence="2">D-tagatose-bisphosphate aldolase, class II, non-catalytic subunit</fullName>
    </submittedName>
</protein>